<name>A0ABV4MI36_9VIBR</name>
<evidence type="ECO:0000313" key="4">
    <source>
        <dbReference type="Proteomes" id="UP001569151"/>
    </source>
</evidence>
<gene>
    <name evidence="3" type="ORF">ACED39_10690</name>
</gene>
<organism evidence="3 4">
    <name type="scientific">Vibrio bivalvicida</name>
    <dbReference type="NCBI Taxonomy" id="1276888"/>
    <lineage>
        <taxon>Bacteria</taxon>
        <taxon>Pseudomonadati</taxon>
        <taxon>Pseudomonadota</taxon>
        <taxon>Gammaproteobacteria</taxon>
        <taxon>Vibrionales</taxon>
        <taxon>Vibrionaceae</taxon>
        <taxon>Vibrio</taxon>
        <taxon>Vibrio oreintalis group</taxon>
    </lineage>
</organism>
<dbReference type="Proteomes" id="UP001569151">
    <property type="component" value="Unassembled WGS sequence"/>
</dbReference>
<dbReference type="EMBL" id="JBGOOS010000012">
    <property type="protein sequence ID" value="MEZ8209246.1"/>
    <property type="molecule type" value="Genomic_DNA"/>
</dbReference>
<dbReference type="Pfam" id="PF01557">
    <property type="entry name" value="FAA_hydrolase"/>
    <property type="match status" value="1"/>
</dbReference>
<dbReference type="InterPro" id="IPR036663">
    <property type="entry name" value="Fumarylacetoacetase_C_sf"/>
</dbReference>
<protein>
    <submittedName>
        <fullName evidence="3">Fumarylacetoacetate hydrolase family protein</fullName>
    </submittedName>
</protein>
<dbReference type="InterPro" id="IPR041072">
    <property type="entry name" value="FAA_hydro_N"/>
</dbReference>
<accession>A0ABV4MI36</accession>
<comment type="caution">
    <text evidence="3">The sequence shown here is derived from an EMBL/GenBank/DDBJ whole genome shotgun (WGS) entry which is preliminary data.</text>
</comment>
<sequence length="337" mass="36481">MKLATLKNDSRDGLLVVVNKQLSKCVAVPEIAQTLQEALDNWQRVESQLSEVYVALSNGELTSEMNFDASLCESPLPRAYQWADGSAYVNHVELVRKARGAEMPPSFWTDPLMYQGGSDAFIGPYDDVPVVSEEWGIDFEGEVAVVTGDVPMGVSVEEAAKSIRLIMLVNDVSLRGLIPNELGKGFGFFQSKPSSVFSPVAVTPDELGDEWDGGKVNLPLLSYYNNDPFGCPNAGVDMTFEFPQLIAHAAKSRSLSAGAIIGSGTVSNKQGTDFGTAISEGGVGYSCIAEVRMIETIRDGSPSTSFMKFGDRIKMEMKDADDNSIFGAIDQQVVKYE</sequence>
<dbReference type="PANTHER" id="PTHR43211:SF1">
    <property type="entry name" value="BLL6422 PROTEIN"/>
    <property type="match status" value="1"/>
</dbReference>
<evidence type="ECO:0000259" key="2">
    <source>
        <dbReference type="Pfam" id="PF18288"/>
    </source>
</evidence>
<proteinExistence type="predicted"/>
<keyword evidence="3" id="KW-0378">Hydrolase</keyword>
<dbReference type="Pfam" id="PF18288">
    <property type="entry name" value="FAA_hydro_N_2"/>
    <property type="match status" value="1"/>
</dbReference>
<keyword evidence="4" id="KW-1185">Reference proteome</keyword>
<dbReference type="SUPFAM" id="SSF56529">
    <property type="entry name" value="FAH"/>
    <property type="match status" value="1"/>
</dbReference>
<dbReference type="PANTHER" id="PTHR43211">
    <property type="entry name" value="FUMARYLACETOACETATE HYDROLASE"/>
    <property type="match status" value="1"/>
</dbReference>
<reference evidence="3 4" key="1">
    <citation type="submission" date="2024-06" db="EMBL/GenBank/DDBJ databases">
        <authorList>
            <person name="Steensen K."/>
            <person name="Seneca J."/>
            <person name="Bartlau N."/>
            <person name="Yu A.X."/>
            <person name="Polz M.F."/>
        </authorList>
    </citation>
    <scope>NUCLEOTIDE SEQUENCE [LARGE SCALE GENOMIC DNA]</scope>
    <source>
        <strain evidence="3 4">1F146</strain>
    </source>
</reference>
<feature type="domain" description="Fumarylacetoacetase-like C-terminal" evidence="1">
    <location>
        <begin position="82"/>
        <end position="333"/>
    </location>
</feature>
<dbReference type="Gene3D" id="3.90.850.10">
    <property type="entry name" value="Fumarylacetoacetase-like, C-terminal domain"/>
    <property type="match status" value="1"/>
</dbReference>
<evidence type="ECO:0000313" key="3">
    <source>
        <dbReference type="EMBL" id="MEZ8209246.1"/>
    </source>
</evidence>
<feature type="domain" description="Fumarylacetoacetase N-terminal" evidence="2">
    <location>
        <begin position="1"/>
        <end position="78"/>
    </location>
</feature>
<dbReference type="RefSeq" id="WP_371718825.1">
    <property type="nucleotide sequence ID" value="NZ_JBGOOF010000013.1"/>
</dbReference>
<evidence type="ECO:0000259" key="1">
    <source>
        <dbReference type="Pfam" id="PF01557"/>
    </source>
</evidence>
<dbReference type="GO" id="GO:0016787">
    <property type="term" value="F:hydrolase activity"/>
    <property type="evidence" value="ECO:0007669"/>
    <property type="project" value="UniProtKB-KW"/>
</dbReference>
<dbReference type="InterPro" id="IPR011234">
    <property type="entry name" value="Fumarylacetoacetase-like_C"/>
</dbReference>